<dbReference type="Proteomes" id="UP001150603">
    <property type="component" value="Unassembled WGS sequence"/>
</dbReference>
<keyword evidence="1" id="KW-0560">Oxidoreductase</keyword>
<proteinExistence type="predicted"/>
<comment type="caution">
    <text evidence="1">The sequence shown here is derived from an EMBL/GenBank/DDBJ whole genome shotgun (WGS) entry which is preliminary data.</text>
</comment>
<keyword evidence="1" id="KW-0575">Peroxidase</keyword>
<organism evidence="1 2">
    <name type="scientific">Linderina macrospora</name>
    <dbReference type="NCBI Taxonomy" id="4868"/>
    <lineage>
        <taxon>Eukaryota</taxon>
        <taxon>Fungi</taxon>
        <taxon>Fungi incertae sedis</taxon>
        <taxon>Zoopagomycota</taxon>
        <taxon>Kickxellomycotina</taxon>
        <taxon>Kickxellomycetes</taxon>
        <taxon>Kickxellales</taxon>
        <taxon>Kickxellaceae</taxon>
        <taxon>Linderina</taxon>
    </lineage>
</organism>
<reference evidence="1" key="1">
    <citation type="submission" date="2022-07" db="EMBL/GenBank/DDBJ databases">
        <title>Phylogenomic reconstructions and comparative analyses of Kickxellomycotina fungi.</title>
        <authorList>
            <person name="Reynolds N.K."/>
            <person name="Stajich J.E."/>
            <person name="Barry K."/>
            <person name="Grigoriev I.V."/>
            <person name="Crous P."/>
            <person name="Smith M.E."/>
        </authorList>
    </citation>
    <scope>NUCLEOTIDE SEQUENCE</scope>
    <source>
        <strain evidence="1">NRRL 5244</strain>
    </source>
</reference>
<evidence type="ECO:0000313" key="1">
    <source>
        <dbReference type="EMBL" id="KAJ1931726.1"/>
    </source>
</evidence>
<protein>
    <submittedName>
        <fullName evidence="1">Peroxiredoxin-1</fullName>
        <ecNumber evidence="1">1.11.1.24</ecNumber>
    </submittedName>
</protein>
<sequence length="195" mass="21607">MVLAPRTVAPNFTAQALVDGEIKEISLSDYKGKYVVLFSWPFDFTFVCPTEICAFSDACAEFEAAGAQVLGFSCDSAFTHFNWVQQPRKEGGLGEIKFPMIADTTQKISRDYGVLVEEEGAPFRATFIIDPEQKIRIVQVNDLPVGRSVKETVRLLEALQFTDKHGEVCPLGWEKGDATIKPEISASKDFFAKAN</sequence>
<keyword evidence="2" id="KW-1185">Reference proteome</keyword>
<dbReference type="EC" id="1.11.1.24" evidence="1"/>
<dbReference type="EMBL" id="JANBPW010005862">
    <property type="protein sequence ID" value="KAJ1931726.1"/>
    <property type="molecule type" value="Genomic_DNA"/>
</dbReference>
<evidence type="ECO:0000313" key="2">
    <source>
        <dbReference type="Proteomes" id="UP001150603"/>
    </source>
</evidence>
<accession>A0ACC1IZA4</accession>
<name>A0ACC1IZA4_9FUNG</name>
<gene>
    <name evidence="1" type="primary">PRDX1</name>
    <name evidence="1" type="ORF">FBU59_006616</name>
</gene>